<accession>A0A8X8XV48</accession>
<proteinExistence type="predicted"/>
<gene>
    <name evidence="2" type="ORF">SASPL_117098</name>
</gene>
<evidence type="ECO:0000313" key="2">
    <source>
        <dbReference type="EMBL" id="KAG6420565.1"/>
    </source>
</evidence>
<dbReference type="AlphaFoldDB" id="A0A8X8XV48"/>
<feature type="compositionally biased region" description="Low complexity" evidence="1">
    <location>
        <begin position="18"/>
        <end position="31"/>
    </location>
</feature>
<sequence>MPSGAKKRKAAKRKGTQPNTNNSNPSPAASTHDAGAASSTTSQDMEKGNIAVPVERELKNGSELAGKFDHNETERKSYDGGSSGSSGSSSCSDDESHGEKIDTVPTVTIVEASEAVLEMNTSSQFVSKDNGEKKVSAEVTTPSVEHVEVASDLKTSAEETDERFSLSYNAPIATHDNGVDLVKDSGVTEPLLVPPPCPVKTTSWKGCCGLFELFTSSYR</sequence>
<feature type="compositionally biased region" description="Basic and acidic residues" evidence="1">
    <location>
        <begin position="54"/>
        <end position="78"/>
    </location>
</feature>
<dbReference type="PANTHER" id="PTHR37187:SF7">
    <property type="entry name" value="EXPRESSED PROTEIN"/>
    <property type="match status" value="1"/>
</dbReference>
<dbReference type="PANTHER" id="PTHR37187">
    <property type="entry name" value="EXPRESSED PROTEIN"/>
    <property type="match status" value="1"/>
</dbReference>
<feature type="compositionally biased region" description="Basic residues" evidence="1">
    <location>
        <begin position="1"/>
        <end position="15"/>
    </location>
</feature>
<dbReference type="EMBL" id="PNBA02000006">
    <property type="protein sequence ID" value="KAG6420565.1"/>
    <property type="molecule type" value="Genomic_DNA"/>
</dbReference>
<keyword evidence="3" id="KW-1185">Reference proteome</keyword>
<feature type="region of interest" description="Disordered" evidence="1">
    <location>
        <begin position="1"/>
        <end position="105"/>
    </location>
</feature>
<dbReference type="Proteomes" id="UP000298416">
    <property type="component" value="Unassembled WGS sequence"/>
</dbReference>
<name>A0A8X8XV48_SALSN</name>
<reference evidence="2" key="1">
    <citation type="submission" date="2018-01" db="EMBL/GenBank/DDBJ databases">
        <authorList>
            <person name="Mao J.F."/>
        </authorList>
    </citation>
    <scope>NUCLEOTIDE SEQUENCE</scope>
    <source>
        <strain evidence="2">Huo1</strain>
        <tissue evidence="2">Leaf</tissue>
    </source>
</reference>
<protein>
    <submittedName>
        <fullName evidence="2">Uncharacterized protein</fullName>
    </submittedName>
</protein>
<dbReference type="OrthoDB" id="914290at2759"/>
<evidence type="ECO:0000313" key="3">
    <source>
        <dbReference type="Proteomes" id="UP000298416"/>
    </source>
</evidence>
<reference evidence="2" key="2">
    <citation type="submission" date="2020-08" db="EMBL/GenBank/DDBJ databases">
        <title>Plant Genome Project.</title>
        <authorList>
            <person name="Zhang R.-G."/>
        </authorList>
    </citation>
    <scope>NUCLEOTIDE SEQUENCE</scope>
    <source>
        <strain evidence="2">Huo1</strain>
        <tissue evidence="2">Leaf</tissue>
    </source>
</reference>
<organism evidence="2">
    <name type="scientific">Salvia splendens</name>
    <name type="common">Scarlet sage</name>
    <dbReference type="NCBI Taxonomy" id="180675"/>
    <lineage>
        <taxon>Eukaryota</taxon>
        <taxon>Viridiplantae</taxon>
        <taxon>Streptophyta</taxon>
        <taxon>Embryophyta</taxon>
        <taxon>Tracheophyta</taxon>
        <taxon>Spermatophyta</taxon>
        <taxon>Magnoliopsida</taxon>
        <taxon>eudicotyledons</taxon>
        <taxon>Gunneridae</taxon>
        <taxon>Pentapetalae</taxon>
        <taxon>asterids</taxon>
        <taxon>lamiids</taxon>
        <taxon>Lamiales</taxon>
        <taxon>Lamiaceae</taxon>
        <taxon>Nepetoideae</taxon>
        <taxon>Mentheae</taxon>
        <taxon>Salviinae</taxon>
        <taxon>Salvia</taxon>
        <taxon>Salvia subgen. Calosphace</taxon>
        <taxon>core Calosphace</taxon>
    </lineage>
</organism>
<evidence type="ECO:0000256" key="1">
    <source>
        <dbReference type="SAM" id="MobiDB-lite"/>
    </source>
</evidence>
<comment type="caution">
    <text evidence="2">The sequence shown here is derived from an EMBL/GenBank/DDBJ whole genome shotgun (WGS) entry which is preliminary data.</text>
</comment>